<dbReference type="PROSITE" id="PS51379">
    <property type="entry name" value="4FE4S_FER_2"/>
    <property type="match status" value="1"/>
</dbReference>
<dbReference type="SUPFAM" id="SSF51905">
    <property type="entry name" value="FAD/NAD(P)-binding domain"/>
    <property type="match status" value="1"/>
</dbReference>
<dbReference type="PANTHER" id="PTHR46056">
    <property type="entry name" value="LONG-CHAIN-ALCOHOL OXIDASE"/>
    <property type="match status" value="1"/>
</dbReference>
<keyword evidence="8" id="KW-1185">Reference proteome</keyword>
<evidence type="ECO:0000256" key="1">
    <source>
        <dbReference type="ARBA" id="ARBA00010790"/>
    </source>
</evidence>
<dbReference type="Proteomes" id="UP001220964">
    <property type="component" value="Unassembled WGS sequence"/>
</dbReference>
<dbReference type="Pfam" id="PF05199">
    <property type="entry name" value="GMC_oxred_C"/>
    <property type="match status" value="1"/>
</dbReference>
<keyword evidence="3" id="KW-0274">FAD</keyword>
<dbReference type="InterPro" id="IPR017896">
    <property type="entry name" value="4Fe4S_Fe-S-bd"/>
</dbReference>
<evidence type="ECO:0000256" key="3">
    <source>
        <dbReference type="ARBA" id="ARBA00022827"/>
    </source>
</evidence>
<dbReference type="InterPro" id="IPR007867">
    <property type="entry name" value="GMC_OxRtase_C"/>
</dbReference>
<dbReference type="GO" id="GO:0016614">
    <property type="term" value="F:oxidoreductase activity, acting on CH-OH group of donors"/>
    <property type="evidence" value="ECO:0007669"/>
    <property type="project" value="InterPro"/>
</dbReference>
<keyword evidence="4" id="KW-0560">Oxidoreductase</keyword>
<reference evidence="7" key="1">
    <citation type="submission" date="2023-03" db="EMBL/GenBank/DDBJ databases">
        <title>Multiphase analysis and comparison of six strains from genera Psychromarinibacter, Lutimaribacter, and Maritimibacter, including a novel species: Psychromarinibacter sediminicola sp. nov.</title>
        <authorList>
            <person name="Wang Y.-H."/>
            <person name="Ye M.-Q."/>
            <person name="Du Z.-J."/>
        </authorList>
    </citation>
    <scope>NUCLEOTIDE SEQUENCE</scope>
    <source>
        <strain evidence="7">C21-152</strain>
    </source>
</reference>
<evidence type="ECO:0000313" key="7">
    <source>
        <dbReference type="EMBL" id="MDF0599464.1"/>
    </source>
</evidence>
<dbReference type="RefSeq" id="WP_275565610.1">
    <property type="nucleotide sequence ID" value="NZ_JARGYC010000003.1"/>
</dbReference>
<comment type="similarity">
    <text evidence="1">Belongs to the GMC oxidoreductase family.</text>
</comment>
<dbReference type="EMBL" id="JARGYC010000003">
    <property type="protein sequence ID" value="MDF0599464.1"/>
    <property type="molecule type" value="Genomic_DNA"/>
</dbReference>
<keyword evidence="2" id="KW-0285">Flavoprotein</keyword>
<evidence type="ECO:0000259" key="6">
    <source>
        <dbReference type="PROSITE" id="PS51379"/>
    </source>
</evidence>
<dbReference type="Pfam" id="PF13450">
    <property type="entry name" value="NAD_binding_8"/>
    <property type="match status" value="1"/>
</dbReference>
<evidence type="ECO:0000256" key="2">
    <source>
        <dbReference type="ARBA" id="ARBA00022630"/>
    </source>
</evidence>
<feature type="domain" description="4Fe-4S ferredoxin-type" evidence="6">
    <location>
        <begin position="330"/>
        <end position="361"/>
    </location>
</feature>
<comment type="caution">
    <text evidence="7">The sequence shown here is derived from an EMBL/GenBank/DDBJ whole genome shotgun (WGS) entry which is preliminary data.</text>
</comment>
<protein>
    <submittedName>
        <fullName evidence="7">GMC oxidoreductase</fullName>
    </submittedName>
</protein>
<proteinExistence type="inferred from homology"/>
<dbReference type="PANTHER" id="PTHR46056:SF12">
    <property type="entry name" value="LONG-CHAIN-ALCOHOL OXIDASE"/>
    <property type="match status" value="1"/>
</dbReference>
<dbReference type="InterPro" id="IPR036188">
    <property type="entry name" value="FAD/NAD-bd_sf"/>
</dbReference>
<dbReference type="InterPro" id="IPR000172">
    <property type="entry name" value="GMC_OxRdtase_N"/>
</dbReference>
<feature type="region of interest" description="Disordered" evidence="5">
    <location>
        <begin position="108"/>
        <end position="128"/>
    </location>
</feature>
<organism evidence="7 8">
    <name type="scientific">Psychromarinibacter sediminicola</name>
    <dbReference type="NCBI Taxonomy" id="3033385"/>
    <lineage>
        <taxon>Bacteria</taxon>
        <taxon>Pseudomonadati</taxon>
        <taxon>Pseudomonadota</taxon>
        <taxon>Alphaproteobacteria</taxon>
        <taxon>Rhodobacterales</taxon>
        <taxon>Paracoccaceae</taxon>
        <taxon>Psychromarinibacter</taxon>
    </lineage>
</organism>
<sequence length="684" mass="73431">MTDGALLRRVIDAIAPDPRIGALAAGAHRYVAERLDRDPAAGEVRAGLDTLAGDAAQADLAARLADVEDTPWFRHLCRWVAEGLYADPGQGGNRGGMVWDALGYRHGLPEGPDGPPWRTPPPAQRPPADEGWDAVVVGAGAGGIVAATEMAERGFRVLLVEKGRHLSYRDSGRRDHLRNHRNAVYGTNTGPPAERDRRVAADGDGAAALVRPHEAGYADNAPCVGAGTFLYGGLAWRFHPDDFRMASRYGVPEGSSLADWPVDYDTLEPWYGRIEQAVGIAGPRGALPHEPYRSTDLPLPPVPRYRSARVLDAGAAALGIETFTPPLAVNTRRRDGRAACIECGSCVGFPCPVDAKNGTQNTLLPKALATGNLTLCTETTAERVETDDTGRVTGVRLAWLDDGALHRRTVASGIVVLCAGAIETARLLLLSASSREPDGLGNGTDLVGRNLQGHTYPLAFGRFEEDVATSRGPGPSIATTAWVHGNPGIIGGAMLADDFVMPPVMFWDTALPDDLPRWGAPPHRFMAECYRKVAHLRGPVQEIPTPVCRVTLEHAYRDHLGRPVARLQGVVHPETQRTAAFVCERAKDWLRAAGAGDVWGSPQAPRLSAHQHQAGTCRFGTDPQSSVADPYGRVWDHENLFVADGSLHPTNGAFNPVLTIMALALRTADHIARRFDGGMRVRDA</sequence>
<accession>A0AAE3NNB4</accession>
<dbReference type="AlphaFoldDB" id="A0AAE3NNB4"/>
<gene>
    <name evidence="7" type="ORF">P1J78_01855</name>
</gene>
<evidence type="ECO:0000313" key="8">
    <source>
        <dbReference type="Proteomes" id="UP001220964"/>
    </source>
</evidence>
<feature type="compositionally biased region" description="Pro residues" evidence="5">
    <location>
        <begin position="112"/>
        <end position="125"/>
    </location>
</feature>
<dbReference type="GO" id="GO:0050660">
    <property type="term" value="F:flavin adenine dinucleotide binding"/>
    <property type="evidence" value="ECO:0007669"/>
    <property type="project" value="InterPro"/>
</dbReference>
<dbReference type="Gene3D" id="3.50.50.60">
    <property type="entry name" value="FAD/NAD(P)-binding domain"/>
    <property type="match status" value="2"/>
</dbReference>
<evidence type="ECO:0000256" key="4">
    <source>
        <dbReference type="ARBA" id="ARBA00023002"/>
    </source>
</evidence>
<evidence type="ECO:0000256" key="5">
    <source>
        <dbReference type="SAM" id="MobiDB-lite"/>
    </source>
</evidence>
<name>A0AAE3NNB4_9RHOB</name>
<dbReference type="Pfam" id="PF00732">
    <property type="entry name" value="GMC_oxred_N"/>
    <property type="match status" value="1"/>
</dbReference>